<dbReference type="InterPro" id="IPR002110">
    <property type="entry name" value="Ankyrin_rpt"/>
</dbReference>
<dbReference type="PROSITE" id="PS50088">
    <property type="entry name" value="ANK_REPEAT"/>
    <property type="match status" value="3"/>
</dbReference>
<dbReference type="OrthoDB" id="114536at2759"/>
<feature type="domain" description="Protein kinase" evidence="10">
    <location>
        <begin position="418"/>
        <end position="670"/>
    </location>
</feature>
<proteinExistence type="inferred from homology"/>
<dbReference type="PANTHER" id="PTHR44329:SF214">
    <property type="entry name" value="PROTEIN KINASE DOMAIN-CONTAINING PROTEIN"/>
    <property type="match status" value="1"/>
</dbReference>
<organism evidence="11 12">
    <name type="scientific">Phytophthora lilii</name>
    <dbReference type="NCBI Taxonomy" id="2077276"/>
    <lineage>
        <taxon>Eukaryota</taxon>
        <taxon>Sar</taxon>
        <taxon>Stramenopiles</taxon>
        <taxon>Oomycota</taxon>
        <taxon>Peronosporomycetes</taxon>
        <taxon>Peronosporales</taxon>
        <taxon>Peronosporaceae</taxon>
        <taxon>Phytophthora</taxon>
    </lineage>
</organism>
<evidence type="ECO:0000256" key="3">
    <source>
        <dbReference type="ARBA" id="ARBA00005843"/>
    </source>
</evidence>
<dbReference type="PROSITE" id="PS00108">
    <property type="entry name" value="PROTEIN_KINASE_ST"/>
    <property type="match status" value="1"/>
</dbReference>
<feature type="domain" description="Protein kinase" evidence="10">
    <location>
        <begin position="770"/>
        <end position="1039"/>
    </location>
</feature>
<dbReference type="InterPro" id="IPR001245">
    <property type="entry name" value="Ser-Thr/Tyr_kinase_cat_dom"/>
</dbReference>
<gene>
    <name evidence="11" type="ORF">Plil01_000704600</name>
</gene>
<keyword evidence="6" id="KW-0732">Signal</keyword>
<dbReference type="EMBL" id="BSXW01000325">
    <property type="protein sequence ID" value="GMF18715.1"/>
    <property type="molecule type" value="Genomic_DNA"/>
</dbReference>
<evidence type="ECO:0000256" key="9">
    <source>
        <dbReference type="SAM" id="MobiDB-lite"/>
    </source>
</evidence>
<evidence type="ECO:0000313" key="12">
    <source>
        <dbReference type="Proteomes" id="UP001165083"/>
    </source>
</evidence>
<keyword evidence="12" id="KW-1185">Reference proteome</keyword>
<dbReference type="Gene3D" id="3.30.200.20">
    <property type="entry name" value="Phosphorylase Kinase, domain 1"/>
    <property type="match status" value="1"/>
</dbReference>
<dbReference type="GO" id="GO:0004674">
    <property type="term" value="F:protein serine/threonine kinase activity"/>
    <property type="evidence" value="ECO:0007669"/>
    <property type="project" value="TreeGrafter"/>
</dbReference>
<evidence type="ECO:0000256" key="5">
    <source>
        <dbReference type="ARBA" id="ARBA00022525"/>
    </source>
</evidence>
<evidence type="ECO:0000256" key="7">
    <source>
        <dbReference type="ARBA" id="ARBA00023026"/>
    </source>
</evidence>
<dbReference type="InterPro" id="IPR054463">
    <property type="entry name" value="PexRD54_WY"/>
</dbReference>
<sequence length="1226" mass="135638">MASLVEAVKAGRLEDVQAAVKSGGDVDESDQDGWTALTSTAADGRSDILDLLLAAGADTNHPNRWEETALSRAVFGGHVGAARLLIDKGAAIDVADEDGDTPLHVAVISKRLDLACLLLERNADGEVRNKDRMTALETAQRYGQRDFVAVLQDYRSSHRVPGKMWRVMQSVGGYVSYLVGIAEPEGEAAPADTDDNQVEDKDVQVEQPKTQSDPEKSVLALLPVLLELCAGMVETQNICEDMLERLQRVQLLLDEKESVVSARTRVSFELIVTRFHAFLVQHSKQTSVERLASTRTILGLLREFHHDIDEVIARAAPADSSSILTNWKDRWNDAVLAVENRLVGSWEANSSELSRELPDKASQTGALLLLNSETVRHKSRYSARSQELLRSASKRIARMSGAPIPEIPEWFVPRHEVQRQARPFASGSYGKVYRGIWRGSKVVIKCMRVSSPFEKKAFLREARIWHKARHPHVVNFFGACYNSHPCFFICEEAANGNLVDYLQKRKDAKRTLIWKKLHEAALGLEYLHQNDIIHGDLKCNQILVTGEGVAKLTDFGFSFVLSESKPSDSGGATRWRAPECLGFSGQMPTFESDVYSFGMCVIEAITNDVPWGVYLPDAAVVDHLRHQEFISRPQQFTCDAEWQFVLALCAFKPSRRIELSDAIKQLERFAEGLSTSGPSLWTMPAGSPERTSKQVSLKRNQDDRKAQLHDAAVKIFERQNVGEATTYTPFGDEEGSTFSSKMAYPNDQFGQHGLWEDNTITAARIPRSSVMIHSIISRGSYGLVHLGTWNGMHVAVKTLLPESRKSVLEINQFLAEAKMIAAMEHPCIVNLIGVAWDSLADVCMVVEYMDGGDLRSMLSQYHAANRPIGFSVEKLRIALSVCEALTYLHSLSPPVLHRDLKSRNILLNSALEAKVTDFGVSREAIDRTMTAGVGTSFWMAPEVIMGEAYNEKADIFSFGIVLSELDRHSLPYQQNLPALRVLQMVVSGSLRAEFSGVGPQAVKDLGNACISLDPANRPSAAEAIADSTESESKLAVPVFARSLTSDDIPAQMSLRADSAADDSEEERTISFSGLEKLKSSSAFKKVSSLFKRKITHGTLTGWAKKQRSPKKVFTILKLDKAGDKIFENPAFNVWVAYTRMVKILDPDATVLSLLTVQYGDVALTKMIEMATKVESSKVVAMQLQKAQFGYWKNLGMSTDDLFKALKLNDNVNTLLTNPKLSTGPST</sequence>
<keyword evidence="8" id="KW-0040">ANK repeat</keyword>
<dbReference type="InterPro" id="IPR008271">
    <property type="entry name" value="Ser/Thr_kinase_AS"/>
</dbReference>
<evidence type="ECO:0000256" key="4">
    <source>
        <dbReference type="ARBA" id="ARBA00010400"/>
    </source>
</evidence>
<name>A0A9W6WW88_9STRA</name>
<keyword evidence="5" id="KW-0964">Secreted</keyword>
<dbReference type="InterPro" id="IPR036770">
    <property type="entry name" value="Ankyrin_rpt-contain_sf"/>
</dbReference>
<comment type="caution">
    <text evidence="11">The sequence shown here is derived from an EMBL/GenBank/DDBJ whole genome shotgun (WGS) entry which is preliminary data.</text>
</comment>
<dbReference type="PROSITE" id="PS50297">
    <property type="entry name" value="ANK_REP_REGION"/>
    <property type="match status" value="2"/>
</dbReference>
<feature type="repeat" description="ANK" evidence="8">
    <location>
        <begin position="65"/>
        <end position="97"/>
    </location>
</feature>
<keyword evidence="7" id="KW-0843">Virulence</keyword>
<evidence type="ECO:0000256" key="6">
    <source>
        <dbReference type="ARBA" id="ARBA00022729"/>
    </source>
</evidence>
<dbReference type="Proteomes" id="UP001165083">
    <property type="component" value="Unassembled WGS sequence"/>
</dbReference>
<dbReference type="Gene3D" id="1.10.510.10">
    <property type="entry name" value="Transferase(Phosphotransferase) domain 1"/>
    <property type="match status" value="2"/>
</dbReference>
<dbReference type="PANTHER" id="PTHR44329">
    <property type="entry name" value="SERINE/THREONINE-PROTEIN KINASE TNNI3K-RELATED"/>
    <property type="match status" value="1"/>
</dbReference>
<dbReference type="Pfam" id="PF12796">
    <property type="entry name" value="Ank_2"/>
    <property type="match status" value="1"/>
</dbReference>
<accession>A0A9W6WW88</accession>
<dbReference type="GO" id="GO:0005576">
    <property type="term" value="C:extracellular region"/>
    <property type="evidence" value="ECO:0007669"/>
    <property type="project" value="UniProtKB-SubCell"/>
</dbReference>
<dbReference type="InterPro" id="IPR011009">
    <property type="entry name" value="Kinase-like_dom_sf"/>
</dbReference>
<dbReference type="SMART" id="SM00220">
    <property type="entry name" value="S_TKc"/>
    <property type="match status" value="2"/>
</dbReference>
<protein>
    <submittedName>
        <fullName evidence="11">Unnamed protein product</fullName>
    </submittedName>
</protein>
<feature type="repeat" description="ANK" evidence="8">
    <location>
        <begin position="98"/>
        <end position="130"/>
    </location>
</feature>
<dbReference type="Gene3D" id="1.25.40.20">
    <property type="entry name" value="Ankyrin repeat-containing domain"/>
    <property type="match status" value="1"/>
</dbReference>
<evidence type="ECO:0000256" key="2">
    <source>
        <dbReference type="ARBA" id="ARBA00004613"/>
    </source>
</evidence>
<dbReference type="GO" id="GO:0005524">
    <property type="term" value="F:ATP binding"/>
    <property type="evidence" value="ECO:0007669"/>
    <property type="project" value="InterPro"/>
</dbReference>
<comment type="similarity">
    <text evidence="4">Belongs to the RxLR effector family.</text>
</comment>
<feature type="repeat" description="ANK" evidence="8">
    <location>
        <begin position="32"/>
        <end position="64"/>
    </location>
</feature>
<dbReference type="SUPFAM" id="SSF56112">
    <property type="entry name" value="Protein kinase-like (PK-like)"/>
    <property type="match status" value="2"/>
</dbReference>
<comment type="subcellular location">
    <subcellularLocation>
        <location evidence="1">Host cell</location>
    </subcellularLocation>
    <subcellularLocation>
        <location evidence="2">Secreted</location>
    </subcellularLocation>
</comment>
<comment type="similarity">
    <text evidence="3">Belongs to the protein kinase superfamily. TKL Ser/Thr protein kinase family.</text>
</comment>
<evidence type="ECO:0000259" key="10">
    <source>
        <dbReference type="PROSITE" id="PS50011"/>
    </source>
</evidence>
<evidence type="ECO:0000256" key="1">
    <source>
        <dbReference type="ARBA" id="ARBA00004340"/>
    </source>
</evidence>
<reference evidence="11" key="1">
    <citation type="submission" date="2023-04" db="EMBL/GenBank/DDBJ databases">
        <title>Phytophthora lilii NBRC 32176.</title>
        <authorList>
            <person name="Ichikawa N."/>
            <person name="Sato H."/>
            <person name="Tonouchi N."/>
        </authorList>
    </citation>
    <scope>NUCLEOTIDE SEQUENCE</scope>
    <source>
        <strain evidence="11">NBRC 32176</strain>
    </source>
</reference>
<dbReference type="GO" id="GO:0043657">
    <property type="term" value="C:host cell"/>
    <property type="evidence" value="ECO:0007669"/>
    <property type="project" value="UniProtKB-SubCell"/>
</dbReference>
<feature type="region of interest" description="Disordered" evidence="9">
    <location>
        <begin position="187"/>
        <end position="212"/>
    </location>
</feature>
<evidence type="ECO:0000313" key="11">
    <source>
        <dbReference type="EMBL" id="GMF18715.1"/>
    </source>
</evidence>
<dbReference type="Pfam" id="PF07714">
    <property type="entry name" value="PK_Tyr_Ser-Thr"/>
    <property type="match status" value="1"/>
</dbReference>
<dbReference type="SMART" id="SM00248">
    <property type="entry name" value="ANK"/>
    <property type="match status" value="4"/>
</dbReference>
<dbReference type="InterPro" id="IPR051681">
    <property type="entry name" value="Ser/Thr_Kinases-Pseudokinases"/>
</dbReference>
<dbReference type="PROSITE" id="PS50011">
    <property type="entry name" value="PROTEIN_KINASE_DOM"/>
    <property type="match status" value="2"/>
</dbReference>
<dbReference type="SUPFAM" id="SSF48403">
    <property type="entry name" value="Ankyrin repeat"/>
    <property type="match status" value="1"/>
</dbReference>
<dbReference type="InterPro" id="IPR000719">
    <property type="entry name" value="Prot_kinase_dom"/>
</dbReference>
<evidence type="ECO:0000256" key="8">
    <source>
        <dbReference type="PROSITE-ProRule" id="PRU00023"/>
    </source>
</evidence>
<dbReference type="AlphaFoldDB" id="A0A9W6WW88"/>
<dbReference type="Pfam" id="PF00069">
    <property type="entry name" value="Pkinase"/>
    <property type="match status" value="1"/>
</dbReference>
<dbReference type="Pfam" id="PF22748">
    <property type="entry name" value="PexRD54_WY"/>
    <property type="match status" value="1"/>
</dbReference>